<evidence type="ECO:0000313" key="2">
    <source>
        <dbReference type="EMBL" id="KAA0064223.1"/>
    </source>
</evidence>
<name>A0A5D3D4X0_CUCMM</name>
<dbReference type="PANTHER" id="PTHR48258">
    <property type="entry name" value="DUF4218 DOMAIN-CONTAINING PROTEIN-RELATED"/>
    <property type="match status" value="1"/>
</dbReference>
<proteinExistence type="predicted"/>
<dbReference type="EMBL" id="SSTE01001908">
    <property type="protein sequence ID" value="KAA0064223.1"/>
    <property type="molecule type" value="Genomic_DNA"/>
</dbReference>
<dbReference type="AlphaFoldDB" id="A0A5D3D4X0"/>
<accession>A0A5D3D4X0</accession>
<protein>
    <submittedName>
        <fullName evidence="3">CACTA en-spm transposon protein</fullName>
    </submittedName>
</protein>
<dbReference type="Proteomes" id="UP000321393">
    <property type="component" value="Unassembled WGS sequence"/>
</dbReference>
<evidence type="ECO:0000313" key="3">
    <source>
        <dbReference type="EMBL" id="TYK18593.1"/>
    </source>
</evidence>
<dbReference type="EMBL" id="SSTD01007659">
    <property type="protein sequence ID" value="TYK18593.1"/>
    <property type="molecule type" value="Genomic_DNA"/>
</dbReference>
<dbReference type="InterPro" id="IPR025452">
    <property type="entry name" value="DUF4218"/>
</dbReference>
<reference evidence="4 5" key="1">
    <citation type="submission" date="2019-08" db="EMBL/GenBank/DDBJ databases">
        <title>Draft genome sequences of two oriental melons (Cucumis melo L. var makuwa).</title>
        <authorList>
            <person name="Kwon S.-Y."/>
        </authorList>
    </citation>
    <scope>NUCLEOTIDE SEQUENCE [LARGE SCALE GENOMIC DNA]</scope>
    <source>
        <strain evidence="5">cv. Chang Bougi</strain>
        <strain evidence="4">cv. SW 3</strain>
        <tissue evidence="3">Leaf</tissue>
    </source>
</reference>
<sequence>MLLLTPGPRSPDREIDVYPQPFIEELKELLNFGLSMYDSLTALLVHLAVHLAYETKVTGPISYSWMYPIERSLRTLKQYVWNKACLEGSITEAYVMNESSTFCSRYLSGVETRFTIDERNDDTIPKDKVIVDDVENEQLNVLEIVVEHQVDEHIEDDILCRTDVDPTIVGRPVVCHVTNDFIDNGNDQLCFLEFVEDLNNLTEGSFSVDDNLGTSQPSATSTPRRCVQSRLLELERYVHANERILMLIASNVKKPISPHVVRFSQIIDVCVKDISTFVVLNFNDQAMNRAKSFLQRQHELAEQREKSVNRVELFQHMFEMGLSYCWTQKSNAGTLILAYTTGFSIILWERDSEIVLGR</sequence>
<dbReference type="Proteomes" id="UP000321947">
    <property type="component" value="Unassembled WGS sequence"/>
</dbReference>
<evidence type="ECO:0000259" key="1">
    <source>
        <dbReference type="Pfam" id="PF13960"/>
    </source>
</evidence>
<gene>
    <name evidence="3" type="ORF">E5676_scaffold119G001220</name>
    <name evidence="2" type="ORF">E6C27_scaffold548G001730</name>
</gene>
<comment type="caution">
    <text evidence="3">The sequence shown here is derived from an EMBL/GenBank/DDBJ whole genome shotgun (WGS) entry which is preliminary data.</text>
</comment>
<feature type="domain" description="DUF4218" evidence="1">
    <location>
        <begin position="39"/>
        <end position="120"/>
    </location>
</feature>
<evidence type="ECO:0000313" key="5">
    <source>
        <dbReference type="Proteomes" id="UP000321947"/>
    </source>
</evidence>
<organism evidence="3 5">
    <name type="scientific">Cucumis melo var. makuwa</name>
    <name type="common">Oriental melon</name>
    <dbReference type="NCBI Taxonomy" id="1194695"/>
    <lineage>
        <taxon>Eukaryota</taxon>
        <taxon>Viridiplantae</taxon>
        <taxon>Streptophyta</taxon>
        <taxon>Embryophyta</taxon>
        <taxon>Tracheophyta</taxon>
        <taxon>Spermatophyta</taxon>
        <taxon>Magnoliopsida</taxon>
        <taxon>eudicotyledons</taxon>
        <taxon>Gunneridae</taxon>
        <taxon>Pentapetalae</taxon>
        <taxon>rosids</taxon>
        <taxon>fabids</taxon>
        <taxon>Cucurbitales</taxon>
        <taxon>Cucurbitaceae</taxon>
        <taxon>Benincaseae</taxon>
        <taxon>Cucumis</taxon>
    </lineage>
</organism>
<dbReference type="Pfam" id="PF13960">
    <property type="entry name" value="DUF4218"/>
    <property type="match status" value="1"/>
</dbReference>
<dbReference type="PANTHER" id="PTHR48258:SF3">
    <property type="entry name" value="FK506-BINDING PROTEIN 4-LIKE ISOFORM X1"/>
    <property type="match status" value="1"/>
</dbReference>
<evidence type="ECO:0000313" key="4">
    <source>
        <dbReference type="Proteomes" id="UP000321393"/>
    </source>
</evidence>